<feature type="transmembrane region" description="Helical" evidence="3">
    <location>
        <begin position="75"/>
        <end position="99"/>
    </location>
</feature>
<feature type="transmembrane region" description="Helical" evidence="3">
    <location>
        <begin position="111"/>
        <end position="129"/>
    </location>
</feature>
<feature type="transmembrane region" description="Helical" evidence="3">
    <location>
        <begin position="51"/>
        <end position="69"/>
    </location>
</feature>
<dbReference type="Pfam" id="PF00361">
    <property type="entry name" value="Proton_antipo_M"/>
    <property type="match status" value="1"/>
</dbReference>
<accession>A0A7W4IFZ4</accession>
<evidence type="ECO:0000256" key="3">
    <source>
        <dbReference type="SAM" id="Phobius"/>
    </source>
</evidence>
<organism evidence="5 6">
    <name type="scientific">Gluconacetobacter sacchari</name>
    <dbReference type="NCBI Taxonomy" id="92759"/>
    <lineage>
        <taxon>Bacteria</taxon>
        <taxon>Pseudomonadati</taxon>
        <taxon>Pseudomonadota</taxon>
        <taxon>Alphaproteobacteria</taxon>
        <taxon>Acetobacterales</taxon>
        <taxon>Acetobacteraceae</taxon>
        <taxon>Gluconacetobacter</taxon>
    </lineage>
</organism>
<dbReference type="InterPro" id="IPR001750">
    <property type="entry name" value="ND/Mrp_TM"/>
</dbReference>
<evidence type="ECO:0000313" key="5">
    <source>
        <dbReference type="EMBL" id="MBB2162159.1"/>
    </source>
</evidence>
<feature type="transmembrane region" description="Helical" evidence="3">
    <location>
        <begin position="20"/>
        <end position="39"/>
    </location>
</feature>
<keyword evidence="3" id="KW-1133">Transmembrane helix</keyword>
<dbReference type="EMBL" id="JABEQJ010000032">
    <property type="protein sequence ID" value="MBB2162159.1"/>
    <property type="molecule type" value="Genomic_DNA"/>
</dbReference>
<feature type="transmembrane region" description="Helical" evidence="3">
    <location>
        <begin position="309"/>
        <end position="332"/>
    </location>
</feature>
<evidence type="ECO:0000256" key="1">
    <source>
        <dbReference type="ARBA" id="ARBA00004127"/>
    </source>
</evidence>
<comment type="caution">
    <text evidence="5">The sequence shown here is derived from an EMBL/GenBank/DDBJ whole genome shotgun (WGS) entry which is preliminary data.</text>
</comment>
<comment type="subcellular location">
    <subcellularLocation>
        <location evidence="1">Endomembrane system</location>
        <topology evidence="1">Multi-pass membrane protein</topology>
    </subcellularLocation>
    <subcellularLocation>
        <location evidence="2">Membrane</location>
        <topology evidence="2">Multi-pass membrane protein</topology>
    </subcellularLocation>
</comment>
<keyword evidence="2 3" id="KW-0812">Transmembrane</keyword>
<evidence type="ECO:0000313" key="6">
    <source>
        <dbReference type="Proteomes" id="UP000589085"/>
    </source>
</evidence>
<dbReference type="RefSeq" id="WP_182998984.1">
    <property type="nucleotide sequence ID" value="NZ_JABEQJ010000032.1"/>
</dbReference>
<feature type="transmembrane region" description="Helical" evidence="3">
    <location>
        <begin position="397"/>
        <end position="420"/>
    </location>
</feature>
<feature type="transmembrane region" description="Helical" evidence="3">
    <location>
        <begin position="454"/>
        <end position="474"/>
    </location>
</feature>
<evidence type="ECO:0000256" key="2">
    <source>
        <dbReference type="RuleBase" id="RU000320"/>
    </source>
</evidence>
<dbReference type="AlphaFoldDB" id="A0A7W4IFZ4"/>
<evidence type="ECO:0000259" key="4">
    <source>
        <dbReference type="Pfam" id="PF00361"/>
    </source>
</evidence>
<keyword evidence="3" id="KW-0472">Membrane</keyword>
<protein>
    <recommendedName>
        <fullName evidence="4">NADH:quinone oxidoreductase/Mrp antiporter transmembrane domain-containing protein</fullName>
    </recommendedName>
</protein>
<reference evidence="5 6" key="1">
    <citation type="submission" date="2020-04" db="EMBL/GenBank/DDBJ databases">
        <title>Description of novel Gluconacetobacter.</title>
        <authorList>
            <person name="Sombolestani A."/>
        </authorList>
    </citation>
    <scope>NUCLEOTIDE SEQUENCE [LARGE SCALE GENOMIC DNA]</scope>
    <source>
        <strain evidence="5 6">LMG 19747</strain>
    </source>
</reference>
<dbReference type="GO" id="GO:0016020">
    <property type="term" value="C:membrane"/>
    <property type="evidence" value="ECO:0007669"/>
    <property type="project" value="UniProtKB-SubCell"/>
</dbReference>
<proteinExistence type="predicted"/>
<feature type="domain" description="NADH:quinone oxidoreductase/Mrp antiporter transmembrane" evidence="4">
    <location>
        <begin position="171"/>
        <end position="338"/>
    </location>
</feature>
<feature type="transmembrane region" description="Helical" evidence="3">
    <location>
        <begin position="166"/>
        <end position="188"/>
    </location>
</feature>
<dbReference type="Proteomes" id="UP000589085">
    <property type="component" value="Unassembled WGS sequence"/>
</dbReference>
<feature type="transmembrane region" description="Helical" evidence="3">
    <location>
        <begin position="135"/>
        <end position="154"/>
    </location>
</feature>
<dbReference type="GO" id="GO:0012505">
    <property type="term" value="C:endomembrane system"/>
    <property type="evidence" value="ECO:0007669"/>
    <property type="project" value="UniProtKB-SubCell"/>
</dbReference>
<feature type="transmembrane region" description="Helical" evidence="3">
    <location>
        <begin position="194"/>
        <end position="213"/>
    </location>
</feature>
<feature type="transmembrane region" description="Helical" evidence="3">
    <location>
        <begin position="225"/>
        <end position="247"/>
    </location>
</feature>
<feature type="transmembrane region" description="Helical" evidence="3">
    <location>
        <begin position="259"/>
        <end position="281"/>
    </location>
</feature>
<gene>
    <name evidence="5" type="ORF">HLH48_18695</name>
</gene>
<sequence>MLVLSVLLLDGLMPRFATPQVARAGWGLVLVLAVAMACLPPVSGPAGLPRVDALSLPFVLILSVAGLASGERSPVLAGAALTAGVDHPVLFCIGAAGLLPLLHARGVVSRGMVAWGSAGAAVAAALLSGPGSGRLAVLPVPALVAAAALMGVSLRPLAGGRHGGSGGVAHLAGVVVGLCLAARMLVVWPVVPVGAVWGGGVAVAGLALALVGGGRALGARDAGRVLAGMLAGWGGLGLLLVGLVMTGRADDLPLLALGAFRALMLLAGGVGMAFLAAILTLERIAEAAGSLDLARAGGLAVLMPRTSGLLALALAGLCALPPSGGFAVAWLLVQSLLALPRAEGLVGAMPPLATLAGVGLACGLLILAAVRLLSCLVLGRPRTPRAAGASDPAPGRLAVPGACLAGSAWMVLVPGGWLWLTRRAGWEAAGLAGPVPSGALPDWLALAAPGGSGMLYPLGVAALLALAGGLVWALSRLAGTVPSRPVAAWNEGAPPSPPWMPFGEPTAQAGPAQFAGMLPWGAPAGYSARRGLRRIVRLLRYAARRAAWLVEAGVAGVSRHAMGLVLLWLAVAALARMWGRS</sequence>
<name>A0A7W4IFZ4_9PROT</name>
<feature type="transmembrane region" description="Helical" evidence="3">
    <location>
        <begin position="352"/>
        <end position="377"/>
    </location>
</feature>